<evidence type="ECO:0000259" key="3">
    <source>
        <dbReference type="PROSITE" id="PS51175"/>
    </source>
</evidence>
<dbReference type="InterPro" id="IPR000322">
    <property type="entry name" value="Glyco_hydro_31_TIM"/>
</dbReference>
<dbReference type="InterPro" id="IPR033403">
    <property type="entry name" value="DUF5110"/>
</dbReference>
<dbReference type="InterPro" id="IPR048395">
    <property type="entry name" value="Glyco_hydro_31_C"/>
</dbReference>
<keyword evidence="2" id="KW-0326">Glycosidase</keyword>
<dbReference type="EMBL" id="JANYMP010000005">
    <property type="protein sequence ID" value="MCS7477783.1"/>
    <property type="molecule type" value="Genomic_DNA"/>
</dbReference>
<dbReference type="Gene3D" id="3.20.20.80">
    <property type="entry name" value="Glycosidases"/>
    <property type="match status" value="1"/>
</dbReference>
<dbReference type="Pfam" id="PF17137">
    <property type="entry name" value="DUF5110"/>
    <property type="match status" value="1"/>
</dbReference>
<sequence length="1001" mass="107729">MSSRKPTRRDFLRAAGITVGTAAGVGAQVLPANAAPSQQAVETLTNYGSHSTDGRSMTTTSTTGQHLTITAYGDHVVRVRAIRGGETFFADNRYEMVDPANHAGMGGSLRVVDDGDSFTITTAAADGVKIVLRKNPLRLEYYRKSDNTRLAGEDATHSLAWNGTGVVTQSFAPAASDERFVKGGHGLYGRAPRIDRTGDLVSHNYGARSDHADQAPAIVPLYLSSKGYAIFFNTTFDTAFSFGNGGRYEFSADGHGAPGAEPQIDYFLIEGPEFAKLLDRYTRLTGRPRFPQLGVFGLQLSDKNFPSVSDQNWWTTRITTLRNAGFPLDVQVHDNRWRAGSGAWSGSWFEFSSTRWPDPAGFKNWAAENGVLTTLDYNRNNSNEMAGWIPGPPPGYSFAAADLTAVSDNDAVPDWSNPATRAWLWRVFWTKALDPALGFPGDALWIDEPDEMGPIPYTALAANGQRWSELRNAFFLYCQKGIGQEGWDAAIGTAKRPWTFTRGATAGQQRFGHLWTGDINSTYSEMQEQIRGMQNSGLGGFPYSNIDAGGFFGGVLSGALYRNWVAAWASVSPIWRPHSTGDTAALGQAASRWPIDQGAAERADFLQYSRVRYALLPYVYTIAHAAHATGMPMARAMVIDYQRNANAYSHDLQYLWGPSIIVMPVTTDVDGAVQNVWLPAGDTWYNFWSDAKNVGSDTAEKAYVTKPGEIIMYVRAGSVLPRYKYAQSTAFLDKTHLEVDVYAGKDGSFSVYEDDGVTEEFRGGSASSTTALTYTDSARRVVIGHPVGTYRGAPTERRYVVRVHGLAAPVGMRVGTGAPLPAFTSESAAVLNGGGQVWDATRKILSVVTPRIPVVTGGGTAATVEPSGTAFPTPSDRTVHEAEDAALNGVVIGSRHAGYTGNGYVDYTNATGDHVEWTVTVRAAGTRALGFRYANGGTTDRPLTISVDGTVVGTLSFAPTGAWTTWATARLDAALPAGSAVRIRATATGSSGANLDSLTIG</sequence>
<dbReference type="NCBIfam" id="TIGR01409">
    <property type="entry name" value="TAT_signal_seq"/>
    <property type="match status" value="1"/>
</dbReference>
<protein>
    <submittedName>
        <fullName evidence="4">DUF5110 domain-containing protein</fullName>
    </submittedName>
</protein>
<comment type="similarity">
    <text evidence="1 2">Belongs to the glycosyl hydrolase 31 family.</text>
</comment>
<dbReference type="InterPro" id="IPR019546">
    <property type="entry name" value="TAT_signal_bac_arc"/>
</dbReference>
<dbReference type="Gene3D" id="2.60.40.1180">
    <property type="entry name" value="Golgi alpha-mannosidase II"/>
    <property type="match status" value="2"/>
</dbReference>
<dbReference type="PROSITE" id="PS51175">
    <property type="entry name" value="CBM6"/>
    <property type="match status" value="1"/>
</dbReference>
<dbReference type="InterPro" id="IPR011013">
    <property type="entry name" value="Gal_mutarotase_sf_dom"/>
</dbReference>
<dbReference type="GO" id="GO:0005975">
    <property type="term" value="P:carbohydrate metabolic process"/>
    <property type="evidence" value="ECO:0007669"/>
    <property type="project" value="InterPro"/>
</dbReference>
<feature type="domain" description="CBM6" evidence="3">
    <location>
        <begin position="878"/>
        <end position="1001"/>
    </location>
</feature>
<comment type="caution">
    <text evidence="4">The sequence shown here is derived from an EMBL/GenBank/DDBJ whole genome shotgun (WGS) entry which is preliminary data.</text>
</comment>
<dbReference type="Proteomes" id="UP001141259">
    <property type="component" value="Unassembled WGS sequence"/>
</dbReference>
<dbReference type="AlphaFoldDB" id="A0A9X2VJI8"/>
<dbReference type="SUPFAM" id="SSF51011">
    <property type="entry name" value="Glycosyl hydrolase domain"/>
    <property type="match status" value="1"/>
</dbReference>
<dbReference type="InterPro" id="IPR013780">
    <property type="entry name" value="Glyco_hydro_b"/>
</dbReference>
<dbReference type="Gene3D" id="2.60.40.1760">
    <property type="entry name" value="glycosyl hydrolase (family 31)"/>
    <property type="match status" value="1"/>
</dbReference>
<dbReference type="InterPro" id="IPR006311">
    <property type="entry name" value="TAT_signal"/>
</dbReference>
<proteinExistence type="inferred from homology"/>
<keyword evidence="2" id="KW-0378">Hydrolase</keyword>
<organism evidence="4 5">
    <name type="scientific">Umezawaea endophytica</name>
    <dbReference type="NCBI Taxonomy" id="1654476"/>
    <lineage>
        <taxon>Bacteria</taxon>
        <taxon>Bacillati</taxon>
        <taxon>Actinomycetota</taxon>
        <taxon>Actinomycetes</taxon>
        <taxon>Pseudonocardiales</taxon>
        <taxon>Pseudonocardiaceae</taxon>
        <taxon>Umezawaea</taxon>
    </lineage>
</organism>
<dbReference type="InterPro" id="IPR005084">
    <property type="entry name" value="CBM6"/>
</dbReference>
<dbReference type="SUPFAM" id="SSF74650">
    <property type="entry name" value="Galactose mutarotase-like"/>
    <property type="match status" value="1"/>
</dbReference>
<dbReference type="Pfam" id="PF03422">
    <property type="entry name" value="CBM_6"/>
    <property type="match status" value="1"/>
</dbReference>
<dbReference type="PROSITE" id="PS51318">
    <property type="entry name" value="TAT"/>
    <property type="match status" value="1"/>
</dbReference>
<accession>A0A9X2VJI8</accession>
<dbReference type="SUPFAM" id="SSF49785">
    <property type="entry name" value="Galactose-binding domain-like"/>
    <property type="match status" value="1"/>
</dbReference>
<dbReference type="InterPro" id="IPR051816">
    <property type="entry name" value="Glycosyl_Hydrolase_31"/>
</dbReference>
<evidence type="ECO:0000313" key="4">
    <source>
        <dbReference type="EMBL" id="MCS7477783.1"/>
    </source>
</evidence>
<dbReference type="PANTHER" id="PTHR43863:SF2">
    <property type="entry name" value="MALTASE-GLUCOAMYLASE"/>
    <property type="match status" value="1"/>
</dbReference>
<dbReference type="InterPro" id="IPR025887">
    <property type="entry name" value="Glyco_hydro_31_N_dom"/>
</dbReference>
<keyword evidence="5" id="KW-1185">Reference proteome</keyword>
<dbReference type="InterPro" id="IPR008979">
    <property type="entry name" value="Galactose-bd-like_sf"/>
</dbReference>
<evidence type="ECO:0000256" key="2">
    <source>
        <dbReference type="RuleBase" id="RU361185"/>
    </source>
</evidence>
<evidence type="ECO:0000256" key="1">
    <source>
        <dbReference type="ARBA" id="ARBA00007806"/>
    </source>
</evidence>
<reference evidence="4" key="1">
    <citation type="submission" date="2022-08" db="EMBL/GenBank/DDBJ databases">
        <authorList>
            <person name="Tistechok S."/>
            <person name="Samborskyy M."/>
            <person name="Roman I."/>
        </authorList>
    </citation>
    <scope>NUCLEOTIDE SEQUENCE</scope>
    <source>
        <strain evidence="4">DSM 103496</strain>
    </source>
</reference>
<evidence type="ECO:0000313" key="5">
    <source>
        <dbReference type="Proteomes" id="UP001141259"/>
    </source>
</evidence>
<name>A0A9X2VJI8_9PSEU</name>
<dbReference type="RefSeq" id="WP_259623294.1">
    <property type="nucleotide sequence ID" value="NZ_JANYMP010000005.1"/>
</dbReference>
<dbReference type="Pfam" id="PF13802">
    <property type="entry name" value="Gal_mutarotas_2"/>
    <property type="match status" value="1"/>
</dbReference>
<dbReference type="InterPro" id="IPR017853">
    <property type="entry name" value="GH"/>
</dbReference>
<dbReference type="Pfam" id="PF01055">
    <property type="entry name" value="Glyco_hydro_31_2nd"/>
    <property type="match status" value="1"/>
</dbReference>
<dbReference type="CDD" id="cd04082">
    <property type="entry name" value="CBM35_pectate_lyase-like"/>
    <property type="match status" value="1"/>
</dbReference>
<dbReference type="PANTHER" id="PTHR43863">
    <property type="entry name" value="HYDROLASE, PUTATIVE (AFU_ORTHOLOGUE AFUA_1G03140)-RELATED"/>
    <property type="match status" value="1"/>
</dbReference>
<dbReference type="Pfam" id="PF21365">
    <property type="entry name" value="Glyco_hydro_31_3rd"/>
    <property type="match status" value="1"/>
</dbReference>
<dbReference type="GO" id="GO:0030246">
    <property type="term" value="F:carbohydrate binding"/>
    <property type="evidence" value="ECO:0007669"/>
    <property type="project" value="InterPro"/>
</dbReference>
<gene>
    <name evidence="4" type="ORF">NZH93_13040</name>
</gene>
<dbReference type="SUPFAM" id="SSF51445">
    <property type="entry name" value="(Trans)glycosidases"/>
    <property type="match status" value="1"/>
</dbReference>
<dbReference type="CDD" id="cd14752">
    <property type="entry name" value="GH31_N"/>
    <property type="match status" value="1"/>
</dbReference>
<dbReference type="Gene3D" id="2.60.120.260">
    <property type="entry name" value="Galactose-binding domain-like"/>
    <property type="match status" value="1"/>
</dbReference>
<dbReference type="GO" id="GO:0004553">
    <property type="term" value="F:hydrolase activity, hydrolyzing O-glycosyl compounds"/>
    <property type="evidence" value="ECO:0007669"/>
    <property type="project" value="InterPro"/>
</dbReference>